<keyword evidence="1" id="KW-0812">Transmembrane</keyword>
<protein>
    <submittedName>
        <fullName evidence="2">Uncharacterized protein</fullName>
    </submittedName>
</protein>
<dbReference type="InParanoid" id="A0A168S229"/>
<organism evidence="2">
    <name type="scientific">Absidia glauca</name>
    <name type="common">Pin mould</name>
    <dbReference type="NCBI Taxonomy" id="4829"/>
    <lineage>
        <taxon>Eukaryota</taxon>
        <taxon>Fungi</taxon>
        <taxon>Fungi incertae sedis</taxon>
        <taxon>Mucoromycota</taxon>
        <taxon>Mucoromycotina</taxon>
        <taxon>Mucoromycetes</taxon>
        <taxon>Mucorales</taxon>
        <taxon>Cunninghamellaceae</taxon>
        <taxon>Absidia</taxon>
    </lineage>
</organism>
<proteinExistence type="predicted"/>
<keyword evidence="3" id="KW-1185">Reference proteome</keyword>
<dbReference type="AlphaFoldDB" id="A0A168S229"/>
<evidence type="ECO:0000313" key="3">
    <source>
        <dbReference type="Proteomes" id="UP000078561"/>
    </source>
</evidence>
<evidence type="ECO:0000313" key="2">
    <source>
        <dbReference type="EMBL" id="SAM07696.1"/>
    </source>
</evidence>
<keyword evidence="1" id="KW-0472">Membrane</keyword>
<accession>A0A168S229</accession>
<reference evidence="2" key="1">
    <citation type="submission" date="2016-04" db="EMBL/GenBank/DDBJ databases">
        <authorList>
            <person name="Evans L.H."/>
            <person name="Alamgir A."/>
            <person name="Owens N."/>
            <person name="Weber N.D."/>
            <person name="Virtaneva K."/>
            <person name="Barbian K."/>
            <person name="Babar A."/>
            <person name="Rosenke K."/>
        </authorList>
    </citation>
    <scope>NUCLEOTIDE SEQUENCE [LARGE SCALE GENOMIC DNA]</scope>
    <source>
        <strain evidence="2">CBS 101.48</strain>
    </source>
</reference>
<dbReference type="EMBL" id="LT554760">
    <property type="protein sequence ID" value="SAM07696.1"/>
    <property type="molecule type" value="Genomic_DNA"/>
</dbReference>
<name>A0A168S229_ABSGL</name>
<feature type="transmembrane region" description="Helical" evidence="1">
    <location>
        <begin position="49"/>
        <end position="67"/>
    </location>
</feature>
<evidence type="ECO:0000256" key="1">
    <source>
        <dbReference type="SAM" id="Phobius"/>
    </source>
</evidence>
<sequence>MDLDKGLGSRDYSDETLAKIVLGALTFMAIARSKSMVHSGTRFAHHYGHLWRLQVAALFVIPFVITLD</sequence>
<gene>
    <name evidence="2" type="primary">ABSGL_13339.1 scaffold 13659</name>
</gene>
<dbReference type="Proteomes" id="UP000078561">
    <property type="component" value="Unassembled WGS sequence"/>
</dbReference>
<keyword evidence="1" id="KW-1133">Transmembrane helix</keyword>